<keyword evidence="4" id="KW-1185">Reference proteome</keyword>
<keyword evidence="2" id="KW-0472">Membrane</keyword>
<evidence type="ECO:0000256" key="2">
    <source>
        <dbReference type="SAM" id="Phobius"/>
    </source>
</evidence>
<feature type="region of interest" description="Disordered" evidence="1">
    <location>
        <begin position="1"/>
        <end position="21"/>
    </location>
</feature>
<organism evidence="3 4">
    <name type="scientific">Jonesia denitrificans (strain ATCC 14870 / DSM 20603 / BCRC 15368 / CIP 55.134 / JCM 11481 / NBRC 15587 / NCTC 10816 / Prevot 55134)</name>
    <name type="common">Listeria denitrificans</name>
    <dbReference type="NCBI Taxonomy" id="471856"/>
    <lineage>
        <taxon>Bacteria</taxon>
        <taxon>Bacillati</taxon>
        <taxon>Actinomycetota</taxon>
        <taxon>Actinomycetes</taxon>
        <taxon>Micrococcales</taxon>
        <taxon>Jonesiaceae</taxon>
        <taxon>Jonesia</taxon>
    </lineage>
</organism>
<reference evidence="3 4" key="1">
    <citation type="journal article" date="2009" name="Stand. Genomic Sci.">
        <title>Complete genome sequence of Jonesia denitrificans type strain (Prevot 55134).</title>
        <authorList>
            <person name="Pukall R."/>
            <person name="Gehrich-Schroter G."/>
            <person name="Lapidus A."/>
            <person name="Nolan M."/>
            <person name="Glavina Del Rio T."/>
            <person name="Lucas S."/>
            <person name="Chen F."/>
            <person name="Tice H."/>
            <person name="Pitluck S."/>
            <person name="Cheng J.F."/>
            <person name="Copeland A."/>
            <person name="Saunders E."/>
            <person name="Brettin T."/>
            <person name="Detter J.C."/>
            <person name="Bruce D."/>
            <person name="Goodwin L."/>
            <person name="Pati A."/>
            <person name="Ivanova N."/>
            <person name="Mavromatis K."/>
            <person name="Ovchinnikova G."/>
            <person name="Chen A."/>
            <person name="Palaniappan K."/>
            <person name="Land M."/>
            <person name="Hauser L."/>
            <person name="Chang Y.J."/>
            <person name="Jeffries C.D."/>
            <person name="Chain P."/>
            <person name="Goker M."/>
            <person name="Bristow J."/>
            <person name="Eisen J.A."/>
            <person name="Markowitz V."/>
            <person name="Hugenholtz P."/>
            <person name="Kyrpides N.C."/>
            <person name="Klenk H.P."/>
            <person name="Han C."/>
        </authorList>
    </citation>
    <scope>NUCLEOTIDE SEQUENCE [LARGE SCALE GENOMIC DNA]</scope>
    <source>
        <strain evidence="4">ATCC 14870 / DSM 20603 / BCRC 15368 / CIP 55.134 / JCM 11481 / NBRC 15587 / NCTC 10816 / Prevot 55134</strain>
    </source>
</reference>
<evidence type="ECO:0000256" key="1">
    <source>
        <dbReference type="SAM" id="MobiDB-lite"/>
    </source>
</evidence>
<evidence type="ECO:0000313" key="4">
    <source>
        <dbReference type="Proteomes" id="UP000000628"/>
    </source>
</evidence>
<dbReference type="EMBL" id="CP001706">
    <property type="protein sequence ID" value="ACV07966.1"/>
    <property type="molecule type" value="Genomic_DNA"/>
</dbReference>
<sequence length="54" mass="6097">MAENSPPHLYKERKGRKSPATKSYVMPVSFSEILLSVHLSLGIVVTIWQNRDAN</sequence>
<dbReference type="Proteomes" id="UP000000628">
    <property type="component" value="Chromosome"/>
</dbReference>
<dbReference type="STRING" id="471856.Jden_0293"/>
<keyword evidence="2" id="KW-1133">Transmembrane helix</keyword>
<proteinExistence type="predicted"/>
<accession>C7QZ58</accession>
<keyword evidence="2" id="KW-0812">Transmembrane</keyword>
<feature type="transmembrane region" description="Helical" evidence="2">
    <location>
        <begin position="24"/>
        <end position="48"/>
    </location>
</feature>
<evidence type="ECO:0000313" key="3">
    <source>
        <dbReference type="EMBL" id="ACV07966.1"/>
    </source>
</evidence>
<gene>
    <name evidence="3" type="ordered locus">Jden_0293</name>
</gene>
<protein>
    <submittedName>
        <fullName evidence="3">Uncharacterized protein</fullName>
    </submittedName>
</protein>
<dbReference type="HOGENOM" id="CLU_3044260_0_0_11"/>
<name>C7QZ58_JONDD</name>
<dbReference type="KEGG" id="jde:Jden_0293"/>
<dbReference type="AlphaFoldDB" id="C7QZ58"/>